<dbReference type="Proteomes" id="UP000037035">
    <property type="component" value="Unassembled WGS sequence"/>
</dbReference>
<dbReference type="Pfam" id="PF22936">
    <property type="entry name" value="Pol_BBD"/>
    <property type="match status" value="1"/>
</dbReference>
<feature type="domain" description="Retrovirus-related Pol polyprotein from transposon TNT 1-94-like beta-barrel" evidence="1">
    <location>
        <begin position="47"/>
        <end position="109"/>
    </location>
</feature>
<dbReference type="VEuPathDB" id="FungiDB:VP01_1664g3"/>
<reference evidence="2 3" key="1">
    <citation type="submission" date="2015-08" db="EMBL/GenBank/DDBJ databases">
        <title>Next Generation Sequencing and Analysis of the Genome of Puccinia sorghi L Schw, the Causal Agent of Maize Common Rust.</title>
        <authorList>
            <person name="Rochi L."/>
            <person name="Burguener G."/>
            <person name="Darino M."/>
            <person name="Turjanski A."/>
            <person name="Kreff E."/>
            <person name="Dieguez M.J."/>
            <person name="Sacco F."/>
        </authorList>
    </citation>
    <scope>NUCLEOTIDE SEQUENCE [LARGE SCALE GENOMIC DNA]</scope>
    <source>
        <strain evidence="2 3">RO10H11247</strain>
    </source>
</reference>
<comment type="caution">
    <text evidence="2">The sequence shown here is derived from an EMBL/GenBank/DDBJ whole genome shotgun (WGS) entry which is preliminary data.</text>
</comment>
<evidence type="ECO:0000259" key="1">
    <source>
        <dbReference type="Pfam" id="PF22936"/>
    </source>
</evidence>
<dbReference type="InterPro" id="IPR054722">
    <property type="entry name" value="PolX-like_BBD"/>
</dbReference>
<proteinExistence type="predicted"/>
<name>A0A0L6VGA9_9BASI</name>
<keyword evidence="3" id="KW-1185">Reference proteome</keyword>
<protein>
    <recommendedName>
        <fullName evidence="1">Retrovirus-related Pol polyprotein from transposon TNT 1-94-like beta-barrel domain-containing protein</fullName>
    </recommendedName>
</protein>
<accession>A0A0L6VGA9</accession>
<dbReference type="EMBL" id="LAVV01006464">
    <property type="protein sequence ID" value="KNZ59769.1"/>
    <property type="molecule type" value="Genomic_DNA"/>
</dbReference>
<gene>
    <name evidence="2" type="ORF">VP01_1664g3</name>
</gene>
<dbReference type="AlphaFoldDB" id="A0A0L6VGA9"/>
<sequence length="262" mass="28957">MYTKEGCCCSPRKYNPLDAHSKEIELLHQELNVSCFSTFPLNHSSAFFLDSGCTSHMVSDLAAFSNLEKTKGGLINTSSKPNALTIEGRGSIIFSYNRPPLILHDFLLIRVTEDNETLFEGNYFHDLPVIPFMSTHQLSNLSNLTQANSKSSLLYNPVAVRLLYAPILISCCCPMGFDGSGRHKTCQSGLYLGEADATVVLTWTLCIPGVSNGPNGKYPLLQNPTKLLQGDTTLVIENFPTIPSIIKYSIYPISLSQPSWIW</sequence>
<evidence type="ECO:0000313" key="2">
    <source>
        <dbReference type="EMBL" id="KNZ59769.1"/>
    </source>
</evidence>
<organism evidence="2 3">
    <name type="scientific">Puccinia sorghi</name>
    <dbReference type="NCBI Taxonomy" id="27349"/>
    <lineage>
        <taxon>Eukaryota</taxon>
        <taxon>Fungi</taxon>
        <taxon>Dikarya</taxon>
        <taxon>Basidiomycota</taxon>
        <taxon>Pucciniomycotina</taxon>
        <taxon>Pucciniomycetes</taxon>
        <taxon>Pucciniales</taxon>
        <taxon>Pucciniaceae</taxon>
        <taxon>Puccinia</taxon>
    </lineage>
</organism>
<evidence type="ECO:0000313" key="3">
    <source>
        <dbReference type="Proteomes" id="UP000037035"/>
    </source>
</evidence>
<dbReference type="OrthoDB" id="3025757at2759"/>